<dbReference type="Pfam" id="PF06516">
    <property type="entry name" value="NUP"/>
    <property type="match status" value="1"/>
</dbReference>
<dbReference type="Gene3D" id="3.40.50.1580">
    <property type="entry name" value="Nucleoside phosphorylase domain"/>
    <property type="match status" value="1"/>
</dbReference>
<dbReference type="GO" id="GO:0005783">
    <property type="term" value="C:endoplasmic reticulum"/>
    <property type="evidence" value="ECO:0007669"/>
    <property type="project" value="TreeGrafter"/>
</dbReference>
<keyword evidence="3" id="KW-1185">Reference proteome</keyword>
<evidence type="ECO:0000313" key="2">
    <source>
        <dbReference type="EMBL" id="KAE9401130.1"/>
    </source>
</evidence>
<proteinExistence type="inferred from homology"/>
<gene>
    <name evidence="2" type="ORF">BT96DRAFT_856722</name>
</gene>
<dbReference type="PIRSF" id="PIRSF013171">
    <property type="entry name" value="Pur_nuclsid_perm"/>
    <property type="match status" value="1"/>
</dbReference>
<dbReference type="GO" id="GO:0009116">
    <property type="term" value="P:nucleoside metabolic process"/>
    <property type="evidence" value="ECO:0007669"/>
    <property type="project" value="InterPro"/>
</dbReference>
<dbReference type="InterPro" id="IPR009486">
    <property type="entry name" value="Pur_nuclsid_perm"/>
</dbReference>
<sequence length="350" mass="37482">MFDSEANTWYNIPEFNLLAKNITVPGFSPLFPDAHCTEDGDICQVVTGEAEINAASTVSALVHSSVFDLTTTYWLIAGIAGINPKVSTIGSVTFARYAVQVALQYEIDAREKPADFPTGYIPQGSFTPEQYPGELYGTEVFELNTALRSLAVKFAKAAVLDDNKAAQEARALYGNDSAFVAATLSPSVVECDTATSDNFWIGDLLGEAFENTTTLFTNGTGVYCTTQQEDNATLESLLRGNLAGLIDFSRIILMRTASDFDRPYSGQTAIAALFEADPGFNSSILNIRLAGVKVIEGIIKEWNPTFETGIKAGNYIGDIFGSLGGNPILVLVICSVVSQPRQTCLGGKAG</sequence>
<dbReference type="PANTHER" id="PTHR38643:SF1">
    <property type="entry name" value="PURINE NUCLEOSIDE PERMEASE C285.05-RELATED"/>
    <property type="match status" value="1"/>
</dbReference>
<reference evidence="2" key="1">
    <citation type="journal article" date="2019" name="Environ. Microbiol.">
        <title>Fungal ecological strategies reflected in gene transcription - a case study of two litter decomposers.</title>
        <authorList>
            <person name="Barbi F."/>
            <person name="Kohler A."/>
            <person name="Barry K."/>
            <person name="Baskaran P."/>
            <person name="Daum C."/>
            <person name="Fauchery L."/>
            <person name="Ihrmark K."/>
            <person name="Kuo A."/>
            <person name="LaButti K."/>
            <person name="Lipzen A."/>
            <person name="Morin E."/>
            <person name="Grigoriev I.V."/>
            <person name="Henrissat B."/>
            <person name="Lindahl B."/>
            <person name="Martin F."/>
        </authorList>
    </citation>
    <scope>NUCLEOTIDE SEQUENCE</scope>
    <source>
        <strain evidence="2">JB14</strain>
    </source>
</reference>
<organism evidence="2 3">
    <name type="scientific">Gymnopus androsaceus JB14</name>
    <dbReference type="NCBI Taxonomy" id="1447944"/>
    <lineage>
        <taxon>Eukaryota</taxon>
        <taxon>Fungi</taxon>
        <taxon>Dikarya</taxon>
        <taxon>Basidiomycota</taxon>
        <taxon>Agaricomycotina</taxon>
        <taxon>Agaricomycetes</taxon>
        <taxon>Agaricomycetidae</taxon>
        <taxon>Agaricales</taxon>
        <taxon>Marasmiineae</taxon>
        <taxon>Omphalotaceae</taxon>
        <taxon>Gymnopus</taxon>
    </lineage>
</organism>
<dbReference type="GO" id="GO:0055085">
    <property type="term" value="P:transmembrane transport"/>
    <property type="evidence" value="ECO:0007669"/>
    <property type="project" value="InterPro"/>
</dbReference>
<dbReference type="PANTHER" id="PTHR38643">
    <property type="entry name" value="PURINE NUCLEOSIDE PERMEASE C285.05-RELATED"/>
    <property type="match status" value="1"/>
</dbReference>
<protein>
    <submittedName>
        <fullName evidence="2">Purine nucleoside permease</fullName>
    </submittedName>
</protein>
<evidence type="ECO:0000256" key="1">
    <source>
        <dbReference type="PIRNR" id="PIRNR013171"/>
    </source>
</evidence>
<keyword evidence="1" id="KW-0813">Transport</keyword>
<dbReference type="Proteomes" id="UP000799118">
    <property type="component" value="Unassembled WGS sequence"/>
</dbReference>
<name>A0A6A4HTR7_9AGAR</name>
<dbReference type="AlphaFoldDB" id="A0A6A4HTR7"/>
<comment type="function">
    <text evidence="1">Nucleoside permease that transports adenosine and guanosine.</text>
</comment>
<dbReference type="InterPro" id="IPR035994">
    <property type="entry name" value="Nucleoside_phosphorylase_sf"/>
</dbReference>
<evidence type="ECO:0000313" key="3">
    <source>
        <dbReference type="Proteomes" id="UP000799118"/>
    </source>
</evidence>
<comment type="similarity">
    <text evidence="1">Belongs to the NUP family.</text>
</comment>
<accession>A0A6A4HTR7</accession>
<dbReference type="EMBL" id="ML769449">
    <property type="protein sequence ID" value="KAE9401130.1"/>
    <property type="molecule type" value="Genomic_DNA"/>
</dbReference>
<dbReference type="OrthoDB" id="2331083at2759"/>
<dbReference type="GO" id="GO:0003824">
    <property type="term" value="F:catalytic activity"/>
    <property type="evidence" value="ECO:0007669"/>
    <property type="project" value="InterPro"/>
</dbReference>